<evidence type="ECO:0000313" key="3">
    <source>
        <dbReference type="Proteomes" id="UP001341840"/>
    </source>
</evidence>
<protein>
    <submittedName>
        <fullName evidence="2">Uncharacterized protein</fullName>
    </submittedName>
</protein>
<evidence type="ECO:0000256" key="1">
    <source>
        <dbReference type="SAM" id="MobiDB-lite"/>
    </source>
</evidence>
<comment type="caution">
    <text evidence="2">The sequence shown here is derived from an EMBL/GenBank/DDBJ whole genome shotgun (WGS) entry which is preliminary data.</text>
</comment>
<sequence length="101" mass="10520">MVELKFCSTRSQSFSEELPSNWRFQTHSNENKSGSRAPQAVIQNSAGSCGVATEPPEWDASPSLDSAGIGSAPRSPSSNNSPPHKGVAATTAKPTTTCAVT</sequence>
<proteinExistence type="predicted"/>
<keyword evidence="3" id="KW-1185">Reference proteome</keyword>
<dbReference type="Proteomes" id="UP001341840">
    <property type="component" value="Unassembled WGS sequence"/>
</dbReference>
<dbReference type="EMBL" id="JASCZI010060590">
    <property type="protein sequence ID" value="MED6134332.1"/>
    <property type="molecule type" value="Genomic_DNA"/>
</dbReference>
<evidence type="ECO:0000313" key="2">
    <source>
        <dbReference type="EMBL" id="MED6134332.1"/>
    </source>
</evidence>
<accession>A0ABU6SD50</accession>
<organism evidence="2 3">
    <name type="scientific">Stylosanthes scabra</name>
    <dbReference type="NCBI Taxonomy" id="79078"/>
    <lineage>
        <taxon>Eukaryota</taxon>
        <taxon>Viridiplantae</taxon>
        <taxon>Streptophyta</taxon>
        <taxon>Embryophyta</taxon>
        <taxon>Tracheophyta</taxon>
        <taxon>Spermatophyta</taxon>
        <taxon>Magnoliopsida</taxon>
        <taxon>eudicotyledons</taxon>
        <taxon>Gunneridae</taxon>
        <taxon>Pentapetalae</taxon>
        <taxon>rosids</taxon>
        <taxon>fabids</taxon>
        <taxon>Fabales</taxon>
        <taxon>Fabaceae</taxon>
        <taxon>Papilionoideae</taxon>
        <taxon>50 kb inversion clade</taxon>
        <taxon>dalbergioids sensu lato</taxon>
        <taxon>Dalbergieae</taxon>
        <taxon>Pterocarpus clade</taxon>
        <taxon>Stylosanthes</taxon>
    </lineage>
</organism>
<name>A0ABU6SD50_9FABA</name>
<feature type="region of interest" description="Disordered" evidence="1">
    <location>
        <begin position="45"/>
        <end position="101"/>
    </location>
</feature>
<feature type="compositionally biased region" description="Low complexity" evidence="1">
    <location>
        <begin position="73"/>
        <end position="101"/>
    </location>
</feature>
<reference evidence="2 3" key="1">
    <citation type="journal article" date="2023" name="Plants (Basel)">
        <title>Bridging the Gap: Combining Genomics and Transcriptomics Approaches to Understand Stylosanthes scabra, an Orphan Legume from the Brazilian Caatinga.</title>
        <authorList>
            <person name="Ferreira-Neto J.R.C."/>
            <person name="da Silva M.D."/>
            <person name="Binneck E."/>
            <person name="de Melo N.F."/>
            <person name="da Silva R.H."/>
            <person name="de Melo A.L.T.M."/>
            <person name="Pandolfi V."/>
            <person name="Bustamante F.O."/>
            <person name="Brasileiro-Vidal A.C."/>
            <person name="Benko-Iseppon A.M."/>
        </authorList>
    </citation>
    <scope>NUCLEOTIDE SEQUENCE [LARGE SCALE GENOMIC DNA]</scope>
    <source>
        <tissue evidence="2">Leaves</tissue>
    </source>
</reference>
<gene>
    <name evidence="2" type="ORF">PIB30_036086</name>
</gene>